<dbReference type="InterPro" id="IPR003679">
    <property type="entry name" value="Amioglycoside_AcTrfase"/>
</dbReference>
<dbReference type="Proteomes" id="UP000681414">
    <property type="component" value="Unassembled WGS sequence"/>
</dbReference>
<evidence type="ECO:0000256" key="3">
    <source>
        <dbReference type="ARBA" id="ARBA00023315"/>
    </source>
</evidence>
<dbReference type="Pfam" id="PF02522">
    <property type="entry name" value="Antibiotic_NAT"/>
    <property type="match status" value="1"/>
</dbReference>
<dbReference type="PANTHER" id="PTHR11104:SF0">
    <property type="entry name" value="SPBETA PROPHAGE-DERIVED AMINOGLYCOSIDE N(3')-ACETYLTRANSFERASE-LIKE PROTEIN YOKD"/>
    <property type="match status" value="1"/>
</dbReference>
<evidence type="ECO:0000256" key="1">
    <source>
        <dbReference type="ARBA" id="ARBA00006383"/>
    </source>
</evidence>
<evidence type="ECO:0000313" key="5">
    <source>
        <dbReference type="EMBL" id="MBS4196985.1"/>
    </source>
</evidence>
<dbReference type="GO" id="GO:0046677">
    <property type="term" value="P:response to antibiotic"/>
    <property type="evidence" value="ECO:0007669"/>
    <property type="project" value="UniProtKB-KW"/>
</dbReference>
<organism evidence="5 6">
    <name type="scientific">Lederbergia citri</name>
    <dbReference type="NCBI Taxonomy" id="2833580"/>
    <lineage>
        <taxon>Bacteria</taxon>
        <taxon>Bacillati</taxon>
        <taxon>Bacillota</taxon>
        <taxon>Bacilli</taxon>
        <taxon>Bacillales</taxon>
        <taxon>Bacillaceae</taxon>
        <taxon>Lederbergia</taxon>
    </lineage>
</organism>
<dbReference type="GO" id="GO:0046353">
    <property type="term" value="F:aminoglycoside 3-N-acetyltransferase activity"/>
    <property type="evidence" value="ECO:0007669"/>
    <property type="project" value="UniProtKB-EC"/>
</dbReference>
<gene>
    <name evidence="5" type="ORF">KHA97_18195</name>
</gene>
<accession>A0A942YIZ3</accession>
<name>A0A942YIZ3_9BACI</name>
<comment type="catalytic activity">
    <reaction evidence="4">
        <text>a 2-deoxystreptamine antibiotic + acetyl-CoA = an N(3)-acetyl-2-deoxystreptamine antibiotic + CoA + H(+)</text>
        <dbReference type="Rhea" id="RHEA:12665"/>
        <dbReference type="ChEBI" id="CHEBI:15378"/>
        <dbReference type="ChEBI" id="CHEBI:57287"/>
        <dbReference type="ChEBI" id="CHEBI:57288"/>
        <dbReference type="ChEBI" id="CHEBI:57921"/>
        <dbReference type="ChEBI" id="CHEBI:77452"/>
        <dbReference type="EC" id="2.3.1.81"/>
    </reaction>
</comment>
<keyword evidence="6" id="KW-1185">Reference proteome</keyword>
<dbReference type="PANTHER" id="PTHR11104">
    <property type="entry name" value="AMINOGLYCOSIDE N3-ACETYLTRANSFERASE"/>
    <property type="match status" value="1"/>
</dbReference>
<reference evidence="5 6" key="1">
    <citation type="submission" date="2021-05" db="EMBL/GenBank/DDBJ databases">
        <title>Novel Bacillus species.</title>
        <authorList>
            <person name="Liu G."/>
        </authorList>
    </citation>
    <scope>NUCLEOTIDE SEQUENCE [LARGE SCALE GENOMIC DNA]</scope>
    <source>
        <strain evidence="6">FJAT-49780</strain>
    </source>
</reference>
<keyword evidence="3 4" id="KW-0012">Acyltransferase</keyword>
<dbReference type="EMBL" id="JAGYPG010000003">
    <property type="protein sequence ID" value="MBS4196985.1"/>
    <property type="molecule type" value="Genomic_DNA"/>
</dbReference>
<sequence>MLTKKQLIEDFKSIGIKEGMVLVVHTSLRNIGFIQGGPEVVIESLLEILGDEGTLVMPSMTSGEELYDPKTTPTEYMGIVAETFWRMPGVLRSNHPNSAFAAYGKHANEIVSEHPIDQPEGIKSPIGKVFQLDGRILLLGASHDSNTTIHLAESLNEVPYRTYSTMLFSNEGKIEEIQVPLINHCCQNFKKIESLLKEKGYLSVQKIGNGICQFMKASDVVEVASIQLKKNPYYFLCEDDCEECTEAREYVIAKR</sequence>
<dbReference type="EC" id="2.3.1.-" evidence="4"/>
<evidence type="ECO:0000256" key="2">
    <source>
        <dbReference type="ARBA" id="ARBA00022679"/>
    </source>
</evidence>
<dbReference type="InterPro" id="IPR028345">
    <property type="entry name" value="Antibiotic_NAT-like"/>
</dbReference>
<comment type="similarity">
    <text evidence="1 4">Belongs to the antibiotic N-acetyltransferase family.</text>
</comment>
<dbReference type="AlphaFoldDB" id="A0A942YIZ3"/>
<dbReference type="RefSeq" id="WP_213126186.1">
    <property type="nucleotide sequence ID" value="NZ_JAGYPG010000003.1"/>
</dbReference>
<comment type="caution">
    <text evidence="5">The sequence shown here is derived from an EMBL/GenBank/DDBJ whole genome shotgun (WGS) entry which is preliminary data.</text>
</comment>
<keyword evidence="4" id="KW-0046">Antibiotic resistance</keyword>
<protein>
    <recommendedName>
        <fullName evidence="4">Aminoglycoside N(3)-acetyltransferase</fullName>
        <ecNumber evidence="4">2.3.1.-</ecNumber>
    </recommendedName>
</protein>
<evidence type="ECO:0000313" key="6">
    <source>
        <dbReference type="Proteomes" id="UP000681414"/>
    </source>
</evidence>
<proteinExistence type="inferred from homology"/>
<keyword evidence="2 4" id="KW-0808">Transferase</keyword>
<dbReference type="SUPFAM" id="SSF110710">
    <property type="entry name" value="TTHA0583/YokD-like"/>
    <property type="match status" value="1"/>
</dbReference>
<evidence type="ECO:0000256" key="4">
    <source>
        <dbReference type="RuleBase" id="RU365031"/>
    </source>
</evidence>